<dbReference type="Pfam" id="PF02984">
    <property type="entry name" value="Cyclin_C"/>
    <property type="match status" value="1"/>
</dbReference>
<feature type="region of interest" description="Disordered" evidence="5">
    <location>
        <begin position="207"/>
        <end position="233"/>
    </location>
</feature>
<dbReference type="AlphaFoldDB" id="A0A034WTK0"/>
<evidence type="ECO:0000256" key="1">
    <source>
        <dbReference type="ARBA" id="ARBA00022618"/>
    </source>
</evidence>
<dbReference type="InterPro" id="IPR048258">
    <property type="entry name" value="Cyclins_cyclin-box"/>
</dbReference>
<name>A0A034WTK0_BACDO</name>
<dbReference type="InterPro" id="IPR013763">
    <property type="entry name" value="Cyclin-like_dom"/>
</dbReference>
<reference evidence="8" key="1">
    <citation type="journal article" date="2014" name="BMC Genomics">
        <title>Characterizing the developmental transcriptome of the oriental fruit fly, Bactrocera dorsalis (Diptera: Tephritidae) through comparative genomic analysis with Drosophila melanogaster utilizing modENCODE datasets.</title>
        <authorList>
            <person name="Geib S.M."/>
            <person name="Calla B."/>
            <person name="Hall B."/>
            <person name="Hou S."/>
            <person name="Manoukis N.C."/>
        </authorList>
    </citation>
    <scope>NUCLEOTIDE SEQUENCE</scope>
    <source>
        <strain evidence="8">Punador</strain>
    </source>
</reference>
<dbReference type="GO" id="GO:0051301">
    <property type="term" value="P:cell division"/>
    <property type="evidence" value="ECO:0007669"/>
    <property type="project" value="UniProtKB-KW"/>
</dbReference>
<dbReference type="RefSeq" id="XP_011205059.1">
    <property type="nucleotide sequence ID" value="XM_011206757.3"/>
</dbReference>
<dbReference type="PROSITE" id="PS00292">
    <property type="entry name" value="CYCLINS"/>
    <property type="match status" value="1"/>
</dbReference>
<dbReference type="Gene3D" id="1.10.472.10">
    <property type="entry name" value="Cyclin-like"/>
    <property type="match status" value="2"/>
</dbReference>
<dbReference type="InterPro" id="IPR006671">
    <property type="entry name" value="Cyclin_N"/>
</dbReference>
<evidence type="ECO:0000256" key="2">
    <source>
        <dbReference type="ARBA" id="ARBA00023127"/>
    </source>
</evidence>
<keyword evidence="3" id="KW-0131">Cell cycle</keyword>
<feature type="domain" description="Cyclin C-terminal" evidence="7">
    <location>
        <begin position="384"/>
        <end position="501"/>
    </location>
</feature>
<gene>
    <name evidence="8" type="primary">CCNA</name>
    <name evidence="10" type="synonym">LOC105227418</name>
</gene>
<dbReference type="SMART" id="SM00385">
    <property type="entry name" value="CYCLIN"/>
    <property type="match status" value="2"/>
</dbReference>
<evidence type="ECO:0000313" key="10">
    <source>
        <dbReference type="RefSeq" id="XP_011205059.1"/>
    </source>
</evidence>
<protein>
    <submittedName>
        <fullName evidence="8 10">G2/mitotic-specific cyclin-A</fullName>
    </submittedName>
</protein>
<dbReference type="InterPro" id="IPR036915">
    <property type="entry name" value="Cyclin-like_sf"/>
</dbReference>
<dbReference type="FunFam" id="1.10.472.10:FF:000013">
    <property type="entry name" value="Cyclin A1"/>
    <property type="match status" value="1"/>
</dbReference>
<organism evidence="8">
    <name type="scientific">Bactrocera dorsalis</name>
    <name type="common">Oriental fruit fly</name>
    <name type="synonym">Dacus dorsalis</name>
    <dbReference type="NCBI Taxonomy" id="27457"/>
    <lineage>
        <taxon>Eukaryota</taxon>
        <taxon>Metazoa</taxon>
        <taxon>Ecdysozoa</taxon>
        <taxon>Arthropoda</taxon>
        <taxon>Hexapoda</taxon>
        <taxon>Insecta</taxon>
        <taxon>Pterygota</taxon>
        <taxon>Neoptera</taxon>
        <taxon>Endopterygota</taxon>
        <taxon>Diptera</taxon>
        <taxon>Brachycera</taxon>
        <taxon>Muscomorpha</taxon>
        <taxon>Tephritoidea</taxon>
        <taxon>Tephritidae</taxon>
        <taxon>Bactrocera</taxon>
        <taxon>Bactrocera</taxon>
    </lineage>
</organism>
<comment type="similarity">
    <text evidence="4">Belongs to the cyclin family.</text>
</comment>
<evidence type="ECO:0000259" key="6">
    <source>
        <dbReference type="SMART" id="SM00385"/>
    </source>
</evidence>
<feature type="domain" description="Cyclin-like" evidence="6">
    <location>
        <begin position="388"/>
        <end position="470"/>
    </location>
</feature>
<dbReference type="KEGG" id="bdr:105227418"/>
<dbReference type="PANTHER" id="PTHR10177">
    <property type="entry name" value="CYCLINS"/>
    <property type="match status" value="1"/>
</dbReference>
<dbReference type="SUPFAM" id="SSF47954">
    <property type="entry name" value="Cyclin-like"/>
    <property type="match status" value="2"/>
</dbReference>
<evidence type="ECO:0000256" key="3">
    <source>
        <dbReference type="ARBA" id="ARBA00023306"/>
    </source>
</evidence>
<dbReference type="EMBL" id="GAKP01001432">
    <property type="protein sequence ID" value="JAC57520.1"/>
    <property type="molecule type" value="Transcribed_RNA"/>
</dbReference>
<dbReference type="RefSeq" id="XP_011205059.2">
    <property type="nucleotide sequence ID" value="XM_011206757.4"/>
</dbReference>
<reference evidence="10" key="2">
    <citation type="submission" date="2022-04" db="UniProtKB">
        <authorList>
            <consortium name="RefSeq"/>
        </authorList>
    </citation>
    <scope>IDENTIFICATION</scope>
    <source>
        <strain evidence="10">Punador</strain>
    </source>
</reference>
<dbReference type="InterPro" id="IPR004367">
    <property type="entry name" value="Cyclin_C-dom"/>
</dbReference>
<dbReference type="Pfam" id="PF00134">
    <property type="entry name" value="Cyclin_N"/>
    <property type="match status" value="1"/>
</dbReference>
<keyword evidence="1" id="KW-0132">Cell division</keyword>
<feature type="domain" description="Cyclin-like" evidence="6">
    <location>
        <begin position="291"/>
        <end position="375"/>
    </location>
</feature>
<accession>A0A034WTK0</accession>
<evidence type="ECO:0000259" key="7">
    <source>
        <dbReference type="SMART" id="SM01332"/>
    </source>
</evidence>
<keyword evidence="9" id="KW-1185">Reference proteome</keyword>
<dbReference type="GO" id="GO:0005634">
    <property type="term" value="C:nucleus"/>
    <property type="evidence" value="ECO:0007669"/>
    <property type="project" value="UniProtKB-ARBA"/>
</dbReference>
<dbReference type="OrthoDB" id="5590282at2759"/>
<dbReference type="InterPro" id="IPR039361">
    <property type="entry name" value="Cyclin"/>
</dbReference>
<evidence type="ECO:0000313" key="9">
    <source>
        <dbReference type="Proteomes" id="UP001652620"/>
    </source>
</evidence>
<evidence type="ECO:0000256" key="5">
    <source>
        <dbReference type="SAM" id="MobiDB-lite"/>
    </source>
</evidence>
<dbReference type="GO" id="GO:0000278">
    <property type="term" value="P:mitotic cell cycle"/>
    <property type="evidence" value="ECO:0007669"/>
    <property type="project" value="UniProtKB-ARBA"/>
</dbReference>
<dbReference type="GeneID" id="105227418"/>
<evidence type="ECO:0000256" key="4">
    <source>
        <dbReference type="RuleBase" id="RU000383"/>
    </source>
</evidence>
<sequence>MATFQIHQDAEKENPHIAVPLKEKNVVTCSNRVNVLQPSGFGGAAVPIKGKLSDGVSRTNFAVLNANNNVAHGRNITGVTAGSKVAFREVGNAKTHNDNNSVFAAAAIKQTVVEQFKSFSVYEDQPDESLQTYHRFGTNSASIPLANGKENIYFDQQNNPNKNDYKHDGPQKENKVYDDCLLDTTPMSVSEVLSPMSVDRSQVGIAQQSESELIDVDNDDKKSTDTTTEEEEQQRRLIIPRNDRQRFFEVVEYQRNILEYFHESEKKHRPKPYYMRRQADINHSMRTILVDWLVEVSEEYNLDTETLYLSVSYIDRFLSQMSVVRSKLQLVGTAAMYIASKYEEIYPPDVGEFVFITDDTYNKAQVLRMEQIILKILAFDLCTPTAYVFINTYAVLLNMTDKLKFLTQYICELSLLEADPYLRFLPSLMSAAAHALARHLLDYTIWNSELEEITSYKLEDLKEVILHLSKSHKAATKLAQQAIQEKYRADKYKKVSSIKPVELDDEAFELLVRKNNGLFSNEGTNLEKITTNSNNEHVQRTISLMFN</sequence>
<evidence type="ECO:0000313" key="8">
    <source>
        <dbReference type="EMBL" id="JAC57520.1"/>
    </source>
</evidence>
<dbReference type="CDD" id="cd20504">
    <property type="entry name" value="CYCLIN_CCNA_rpt1"/>
    <property type="match status" value="1"/>
</dbReference>
<keyword evidence="2 4" id="KW-0195">Cyclin</keyword>
<dbReference type="Proteomes" id="UP001652620">
    <property type="component" value="Chromosome 5"/>
</dbReference>
<dbReference type="SMART" id="SM01332">
    <property type="entry name" value="Cyclin_C"/>
    <property type="match status" value="1"/>
</dbReference>
<dbReference type="FunFam" id="1.10.472.10:FF:000001">
    <property type="entry name" value="G2/mitotic-specific cyclin"/>
    <property type="match status" value="1"/>
</dbReference>
<proteinExistence type="inferred from homology"/>